<dbReference type="Pfam" id="PF00789">
    <property type="entry name" value="UBX"/>
    <property type="match status" value="1"/>
</dbReference>
<evidence type="ECO:0000259" key="2">
    <source>
        <dbReference type="PROSITE" id="PS50033"/>
    </source>
</evidence>
<dbReference type="InterPro" id="IPR029071">
    <property type="entry name" value="Ubiquitin-like_domsf"/>
</dbReference>
<dbReference type="PANTHER" id="PTHR23322:SF96">
    <property type="entry name" value="FAS-ASSOCIATED FACTOR 1"/>
    <property type="match status" value="1"/>
</dbReference>
<name>A0A183SUH0_SCHSO</name>
<dbReference type="InterPro" id="IPR049483">
    <property type="entry name" value="FAF1_2-like_UAS"/>
</dbReference>
<dbReference type="Gene3D" id="3.40.30.10">
    <property type="entry name" value="Glutaredoxin"/>
    <property type="match status" value="1"/>
</dbReference>
<dbReference type="SMART" id="SM00594">
    <property type="entry name" value="UAS"/>
    <property type="match status" value="1"/>
</dbReference>
<dbReference type="SUPFAM" id="SSF54236">
    <property type="entry name" value="Ubiquitin-like"/>
    <property type="match status" value="1"/>
</dbReference>
<accession>A0A183SUH0</accession>
<dbReference type="InterPro" id="IPR050730">
    <property type="entry name" value="UBX_domain-protein"/>
</dbReference>
<dbReference type="InterPro" id="IPR006577">
    <property type="entry name" value="UAS"/>
</dbReference>
<feature type="domain" description="UBX" evidence="2">
    <location>
        <begin position="404"/>
        <end position="470"/>
    </location>
</feature>
<feature type="region of interest" description="Disordered" evidence="1">
    <location>
        <begin position="337"/>
        <end position="368"/>
    </location>
</feature>
<dbReference type="InterPro" id="IPR001012">
    <property type="entry name" value="UBX_dom"/>
</dbReference>
<dbReference type="GO" id="GO:0005783">
    <property type="term" value="C:endoplasmic reticulum"/>
    <property type="evidence" value="ECO:0007669"/>
    <property type="project" value="TreeGrafter"/>
</dbReference>
<dbReference type="GO" id="GO:0036503">
    <property type="term" value="P:ERAD pathway"/>
    <property type="evidence" value="ECO:0007669"/>
    <property type="project" value="TreeGrafter"/>
</dbReference>
<feature type="region of interest" description="Disordered" evidence="1">
    <location>
        <begin position="286"/>
        <end position="323"/>
    </location>
</feature>
<dbReference type="PANTHER" id="PTHR23322">
    <property type="entry name" value="FAS-ASSOCIATED PROTEIN"/>
    <property type="match status" value="1"/>
</dbReference>
<evidence type="ECO:0000256" key="1">
    <source>
        <dbReference type="SAM" id="MobiDB-lite"/>
    </source>
</evidence>
<dbReference type="Pfam" id="PF21021">
    <property type="entry name" value="FAF1"/>
    <property type="match status" value="1"/>
</dbReference>
<dbReference type="WBParaSite" id="SSLN_0000816701-mRNA-1">
    <property type="protein sequence ID" value="SSLN_0000816701-mRNA-1"/>
    <property type="gene ID" value="SSLN_0000816701"/>
</dbReference>
<dbReference type="Gene3D" id="3.10.20.90">
    <property type="entry name" value="Phosphatidylinositol 3-kinase Catalytic Subunit, Chain A, domain 1"/>
    <property type="match status" value="1"/>
</dbReference>
<evidence type="ECO:0000313" key="3">
    <source>
        <dbReference type="WBParaSite" id="SSLN_0000816701-mRNA-1"/>
    </source>
</evidence>
<dbReference type="GO" id="GO:0005634">
    <property type="term" value="C:nucleus"/>
    <property type="evidence" value="ECO:0007669"/>
    <property type="project" value="TreeGrafter"/>
</dbReference>
<sequence>LELIDSPVQATENFSTVFLQRYCRDGAELPPPFACCRLDEALDGAFKTQKLADRKPLFIYLHDDKSIGAHIFATRVLCSMELHQFFNNNDINIWPWDVTLEEAKAKVLRWIEPRIEWLANKIRSTPVSLFCLVNIPVTAPSQLHSPQHGVDAEDAGPLQDFRVRDPALPSQLQYSAAAAEMEKDDFPLLIMVVKLAGSLEVLYILNGRGINLPTPNRGAATPWSTDQEMNASFPVLGTEDSVVPIPASTSVRGTLKADELVTELWNKLLLFNTRLEPELDAEKERLEREQVRAEQDHAYRESLRQDQLKMKAKKEEEEDTRRREQLLQLQAEREKAEALAECRRHSSALPKEPPEPGTAEGEAFAHSREGAAGTATLRFRLPPGLSLPPLFDLLPEEEKRPEPPANGMLIRRFRGVDTLSDLKHFMESLGFTVAKFKLLTTFPRTDLTAIADDAVTVAELKLVPQETLILEER</sequence>
<organism evidence="3">
    <name type="scientific">Schistocephalus solidus</name>
    <name type="common">Tapeworm</name>
    <dbReference type="NCBI Taxonomy" id="70667"/>
    <lineage>
        <taxon>Eukaryota</taxon>
        <taxon>Metazoa</taxon>
        <taxon>Spiralia</taxon>
        <taxon>Lophotrochozoa</taxon>
        <taxon>Platyhelminthes</taxon>
        <taxon>Cestoda</taxon>
        <taxon>Eucestoda</taxon>
        <taxon>Diphyllobothriidea</taxon>
        <taxon>Diphyllobothriidae</taxon>
        <taxon>Schistocephalus</taxon>
    </lineage>
</organism>
<dbReference type="AlphaFoldDB" id="A0A183SUH0"/>
<proteinExistence type="predicted"/>
<dbReference type="PROSITE" id="PS50033">
    <property type="entry name" value="UBX"/>
    <property type="match status" value="1"/>
</dbReference>
<protein>
    <submittedName>
        <fullName evidence="3">UBX domain-containing protein</fullName>
    </submittedName>
</protein>
<dbReference type="GO" id="GO:0043130">
    <property type="term" value="F:ubiquitin binding"/>
    <property type="evidence" value="ECO:0007669"/>
    <property type="project" value="TreeGrafter"/>
</dbReference>
<reference evidence="3" key="1">
    <citation type="submission" date="2016-06" db="UniProtKB">
        <authorList>
            <consortium name="WormBaseParasite"/>
        </authorList>
    </citation>
    <scope>IDENTIFICATION</scope>
</reference>